<sequence>MTPREFAIEMRANVERIYDEYERMAIMAMMNRQGYHAKKLKQKDLFKRPTAEDAAKQKADDQVDKKEKITEWMSRIKQFQNADIGA</sequence>
<name>A0ABQ2NYB2_9BACI</name>
<keyword evidence="2" id="KW-1185">Reference proteome</keyword>
<accession>A0ABQ2NYB2</accession>
<gene>
    <name evidence="1" type="ORF">GCM10011346_34110</name>
</gene>
<dbReference type="EMBL" id="BMLW01000010">
    <property type="protein sequence ID" value="GGP13574.1"/>
    <property type="molecule type" value="Genomic_DNA"/>
</dbReference>
<comment type="caution">
    <text evidence="1">The sequence shown here is derived from an EMBL/GenBank/DDBJ whole genome shotgun (WGS) entry which is preliminary data.</text>
</comment>
<organism evidence="1 2">
    <name type="scientific">Oceanobacillus neutriphilus</name>
    <dbReference type="NCBI Taxonomy" id="531815"/>
    <lineage>
        <taxon>Bacteria</taxon>
        <taxon>Bacillati</taxon>
        <taxon>Bacillota</taxon>
        <taxon>Bacilli</taxon>
        <taxon>Bacillales</taxon>
        <taxon>Bacillaceae</taxon>
        <taxon>Oceanobacillus</taxon>
    </lineage>
</organism>
<evidence type="ECO:0000313" key="2">
    <source>
        <dbReference type="Proteomes" id="UP000641206"/>
    </source>
</evidence>
<protein>
    <submittedName>
        <fullName evidence="1">Uncharacterized protein</fullName>
    </submittedName>
</protein>
<evidence type="ECO:0000313" key="1">
    <source>
        <dbReference type="EMBL" id="GGP13574.1"/>
    </source>
</evidence>
<dbReference type="RefSeq" id="WP_188735534.1">
    <property type="nucleotide sequence ID" value="NZ_BMLW01000010.1"/>
</dbReference>
<reference evidence="2" key="1">
    <citation type="journal article" date="2019" name="Int. J. Syst. Evol. Microbiol.">
        <title>The Global Catalogue of Microorganisms (GCM) 10K type strain sequencing project: providing services to taxonomists for standard genome sequencing and annotation.</title>
        <authorList>
            <consortium name="The Broad Institute Genomics Platform"/>
            <consortium name="The Broad Institute Genome Sequencing Center for Infectious Disease"/>
            <person name="Wu L."/>
            <person name="Ma J."/>
        </authorList>
    </citation>
    <scope>NUCLEOTIDE SEQUENCE [LARGE SCALE GENOMIC DNA]</scope>
    <source>
        <strain evidence="2">CGMCC 1.7693</strain>
    </source>
</reference>
<proteinExistence type="predicted"/>
<dbReference type="Proteomes" id="UP000641206">
    <property type="component" value="Unassembled WGS sequence"/>
</dbReference>